<dbReference type="RefSeq" id="XP_007514210.1">
    <property type="nucleotide sequence ID" value="XM_007514148.1"/>
</dbReference>
<gene>
    <name evidence="7" type="ORF">Bathy03g04600</name>
</gene>
<evidence type="ECO:0000256" key="1">
    <source>
        <dbReference type="ARBA" id="ARBA00004173"/>
    </source>
</evidence>
<comment type="similarity">
    <text evidence="2">Belongs to the misato family.</text>
</comment>
<sequence>MSSSRRKSEIVTLQFGEYANHVGAHFWNFQDELIGLASSISERDEDDSDDDSDDEEKKLVNQNRFNAIDHECLYRQGETRRGERIQTPRVVAYDLRSSLGGVKQLGYLCDEGDDFFSSTVSSLSSSQIALKTWTGEMRVHEQPRAKKSEYLRRLEEEEEEEEKEVRGEERDAEEEKEIEEDDDREKRKEKNGRVAVVAADDVENDGSDIDRLVEAAKKLKHDAMHWTDFSKAFFHPRTVQVLDGIFETSSEGVKSFAGFGEGASWAMELDRRENLREDIRKWVEECDYLRGFHVFVDDHSGFGGLCEKVLEEVRDAHGQGVSILTFCCRRPRNDEGRRNHEEIKINNDGDDDNNEFLEITQKRNDERRLMLNDGLSLARISPLTDAYIPLYGSQPNGQRHSAYQTSARIATALDTITTPWRLKSTDGFESFVGAETVATFIGRMQSQANAPFLQTSMFTRRGDFAFEEDKISLMEPLFTSSSSSSSSSQRRRKASNESDGEDEDAEEALAESHVIRGAPFGQSRRVCEQLEERLRSGQRVAGIPIGRCVAGASLPLPMTYPTDDNVTSKSPLLSVHAMTRQTRTQEKMLSEKANNFERASRNSGGKAMLSSWGYDFDETCEVVERIRTDAKRYVDDDL</sequence>
<evidence type="ECO:0000313" key="8">
    <source>
        <dbReference type="Proteomes" id="UP000198341"/>
    </source>
</evidence>
<dbReference type="KEGG" id="bpg:Bathy03g04600"/>
<accession>K8ECB7</accession>
<evidence type="ECO:0000256" key="3">
    <source>
        <dbReference type="ARBA" id="ARBA00023128"/>
    </source>
</evidence>
<evidence type="ECO:0000259" key="6">
    <source>
        <dbReference type="Pfam" id="PF14881"/>
    </source>
</evidence>
<dbReference type="GO" id="GO:0005739">
    <property type="term" value="C:mitochondrion"/>
    <property type="evidence" value="ECO:0007669"/>
    <property type="project" value="UniProtKB-SubCell"/>
</dbReference>
<dbReference type="InterPro" id="IPR049942">
    <property type="entry name" value="DML1/Misato"/>
</dbReference>
<organism evidence="7 8">
    <name type="scientific">Bathycoccus prasinos</name>
    <dbReference type="NCBI Taxonomy" id="41875"/>
    <lineage>
        <taxon>Eukaryota</taxon>
        <taxon>Viridiplantae</taxon>
        <taxon>Chlorophyta</taxon>
        <taxon>Mamiellophyceae</taxon>
        <taxon>Mamiellales</taxon>
        <taxon>Bathycoccaceae</taxon>
        <taxon>Bathycoccus</taxon>
    </lineage>
</organism>
<dbReference type="PANTHER" id="PTHR13391">
    <property type="entry name" value="MITOCHONDRIAL DISTRIBUTION REGULATOR MISATO"/>
    <property type="match status" value="1"/>
</dbReference>
<dbReference type="Proteomes" id="UP000198341">
    <property type="component" value="Chromosome 3"/>
</dbReference>
<dbReference type="EMBL" id="FO082276">
    <property type="protein sequence ID" value="CCO15647.1"/>
    <property type="molecule type" value="Genomic_DNA"/>
</dbReference>
<reference evidence="7 8" key="1">
    <citation type="submission" date="2011-10" db="EMBL/GenBank/DDBJ databases">
        <authorList>
            <person name="Genoscope - CEA"/>
        </authorList>
    </citation>
    <scope>NUCLEOTIDE SEQUENCE [LARGE SCALE GENOMIC DNA]</scope>
    <source>
        <strain evidence="7 8">RCC 1105</strain>
    </source>
</reference>
<dbReference type="GO" id="GO:0007005">
    <property type="term" value="P:mitochondrion organization"/>
    <property type="evidence" value="ECO:0007669"/>
    <property type="project" value="InterPro"/>
</dbReference>
<keyword evidence="3" id="KW-0496">Mitochondrion</keyword>
<keyword evidence="8" id="KW-1185">Reference proteome</keyword>
<feature type="region of interest" description="Disordered" evidence="4">
    <location>
        <begin position="477"/>
        <end position="514"/>
    </location>
</feature>
<evidence type="ECO:0000256" key="2">
    <source>
        <dbReference type="ARBA" id="ARBA00008507"/>
    </source>
</evidence>
<feature type="compositionally biased region" description="Acidic residues" evidence="4">
    <location>
        <begin position="170"/>
        <end position="183"/>
    </location>
</feature>
<comment type="subcellular location">
    <subcellularLocation>
        <location evidence="1">Mitochondrion</location>
    </subcellularLocation>
</comment>
<dbReference type="OrthoDB" id="511203at2759"/>
<dbReference type="InterPro" id="IPR029209">
    <property type="entry name" value="DML1/Misato_tubulin"/>
</dbReference>
<feature type="region of interest" description="Disordered" evidence="4">
    <location>
        <begin position="150"/>
        <end position="192"/>
    </location>
</feature>
<evidence type="ECO:0008006" key="9">
    <source>
        <dbReference type="Google" id="ProtNLM"/>
    </source>
</evidence>
<dbReference type="Gene3D" id="3.40.50.1440">
    <property type="entry name" value="Tubulin/FtsZ, GTPase domain"/>
    <property type="match status" value="1"/>
</dbReference>
<dbReference type="Pfam" id="PF14881">
    <property type="entry name" value="Tubulin_3"/>
    <property type="match status" value="1"/>
</dbReference>
<dbReference type="InterPro" id="IPR036525">
    <property type="entry name" value="Tubulin/FtsZ_GTPase_sf"/>
</dbReference>
<dbReference type="Pfam" id="PF10644">
    <property type="entry name" value="Misat_Tub_SegII"/>
    <property type="match status" value="1"/>
</dbReference>
<proteinExistence type="inferred from homology"/>
<dbReference type="GeneID" id="19016997"/>
<dbReference type="InterPro" id="IPR019605">
    <property type="entry name" value="Misato_II_tubulin-like"/>
</dbReference>
<feature type="domain" description="DML1/Misato tubulin" evidence="6">
    <location>
        <begin position="224"/>
        <end position="422"/>
    </location>
</feature>
<evidence type="ECO:0000259" key="5">
    <source>
        <dbReference type="Pfam" id="PF10644"/>
    </source>
</evidence>
<evidence type="ECO:0000256" key="4">
    <source>
        <dbReference type="SAM" id="MobiDB-lite"/>
    </source>
</evidence>
<evidence type="ECO:0000313" key="7">
    <source>
        <dbReference type="EMBL" id="CCO15647.1"/>
    </source>
</evidence>
<feature type="compositionally biased region" description="Acidic residues" evidence="4">
    <location>
        <begin position="498"/>
        <end position="509"/>
    </location>
</feature>
<protein>
    <recommendedName>
        <fullName evidence="9">Misato Segment II tubulin-like domain-containing protein</fullName>
    </recommendedName>
</protein>
<feature type="domain" description="Misato Segment II tubulin-like" evidence="5">
    <location>
        <begin position="8"/>
        <end position="155"/>
    </location>
</feature>
<dbReference type="PANTHER" id="PTHR13391:SF0">
    <property type="entry name" value="PROTEIN MISATO HOMOLOG 1"/>
    <property type="match status" value="1"/>
</dbReference>
<name>K8ECB7_9CHLO</name>
<dbReference type="AlphaFoldDB" id="K8ECB7"/>
<dbReference type="SUPFAM" id="SSF52490">
    <property type="entry name" value="Tubulin nucleotide-binding domain-like"/>
    <property type="match status" value="1"/>
</dbReference>
<dbReference type="eggNOG" id="KOG2530">
    <property type="taxonomic scope" value="Eukaryota"/>
</dbReference>